<comment type="caution">
    <text evidence="1">The sequence shown here is derived from an EMBL/GenBank/DDBJ whole genome shotgun (WGS) entry which is preliminary data.</text>
</comment>
<dbReference type="EMBL" id="BLLF01003957">
    <property type="protein sequence ID" value="GFH28611.1"/>
    <property type="molecule type" value="Genomic_DNA"/>
</dbReference>
<gene>
    <name evidence="1" type="ORF">HaLaN_27132</name>
</gene>
<evidence type="ECO:0000313" key="2">
    <source>
        <dbReference type="Proteomes" id="UP000485058"/>
    </source>
</evidence>
<accession>A0A6A0A804</accession>
<keyword evidence="2" id="KW-1185">Reference proteome</keyword>
<name>A0A6A0A804_HAELA</name>
<dbReference type="AlphaFoldDB" id="A0A6A0A804"/>
<dbReference type="Proteomes" id="UP000485058">
    <property type="component" value="Unassembled WGS sequence"/>
</dbReference>
<reference evidence="1 2" key="1">
    <citation type="submission" date="2020-02" db="EMBL/GenBank/DDBJ databases">
        <title>Draft genome sequence of Haematococcus lacustris strain NIES-144.</title>
        <authorList>
            <person name="Morimoto D."/>
            <person name="Nakagawa S."/>
            <person name="Yoshida T."/>
            <person name="Sawayama S."/>
        </authorList>
    </citation>
    <scope>NUCLEOTIDE SEQUENCE [LARGE SCALE GENOMIC DNA]</scope>
    <source>
        <strain evidence="1 2">NIES-144</strain>
    </source>
</reference>
<protein>
    <submittedName>
        <fullName evidence="1">Uncharacterized protein</fullName>
    </submittedName>
</protein>
<sequence>MSSLQLQAVLSAHHLNTAQQRYNDTLAQLSAAQSQVLAASAVLQQQLSSTGMGMMGQAGPGHT</sequence>
<evidence type="ECO:0000313" key="1">
    <source>
        <dbReference type="EMBL" id="GFH28611.1"/>
    </source>
</evidence>
<proteinExistence type="predicted"/>
<organism evidence="1 2">
    <name type="scientific">Haematococcus lacustris</name>
    <name type="common">Green alga</name>
    <name type="synonym">Haematococcus pluvialis</name>
    <dbReference type="NCBI Taxonomy" id="44745"/>
    <lineage>
        <taxon>Eukaryota</taxon>
        <taxon>Viridiplantae</taxon>
        <taxon>Chlorophyta</taxon>
        <taxon>core chlorophytes</taxon>
        <taxon>Chlorophyceae</taxon>
        <taxon>CS clade</taxon>
        <taxon>Chlamydomonadales</taxon>
        <taxon>Haematococcaceae</taxon>
        <taxon>Haematococcus</taxon>
    </lineage>
</organism>
<feature type="non-terminal residue" evidence="1">
    <location>
        <position position="63"/>
    </location>
</feature>